<dbReference type="AlphaFoldDB" id="A0AAV5KN22"/>
<evidence type="ECO:0000313" key="2">
    <source>
        <dbReference type="Proteomes" id="UP001054252"/>
    </source>
</evidence>
<gene>
    <name evidence="1" type="ORF">SLEP1_g35360</name>
</gene>
<keyword evidence="2" id="KW-1185">Reference proteome</keyword>
<reference evidence="1 2" key="1">
    <citation type="journal article" date="2021" name="Commun. Biol.">
        <title>The genome of Shorea leprosula (Dipterocarpaceae) highlights the ecological relevance of drought in aseasonal tropical rainforests.</title>
        <authorList>
            <person name="Ng K.K.S."/>
            <person name="Kobayashi M.J."/>
            <person name="Fawcett J.A."/>
            <person name="Hatakeyama M."/>
            <person name="Paape T."/>
            <person name="Ng C.H."/>
            <person name="Ang C.C."/>
            <person name="Tnah L.H."/>
            <person name="Lee C.T."/>
            <person name="Nishiyama T."/>
            <person name="Sese J."/>
            <person name="O'Brien M.J."/>
            <person name="Copetti D."/>
            <person name="Mohd Noor M.I."/>
            <person name="Ong R.C."/>
            <person name="Putra M."/>
            <person name="Sireger I.Z."/>
            <person name="Indrioko S."/>
            <person name="Kosugi Y."/>
            <person name="Izuno A."/>
            <person name="Isagi Y."/>
            <person name="Lee S.L."/>
            <person name="Shimizu K.K."/>
        </authorList>
    </citation>
    <scope>NUCLEOTIDE SEQUENCE [LARGE SCALE GENOMIC DNA]</scope>
    <source>
        <strain evidence="1">214</strain>
    </source>
</reference>
<dbReference type="Proteomes" id="UP001054252">
    <property type="component" value="Unassembled WGS sequence"/>
</dbReference>
<evidence type="ECO:0000313" key="1">
    <source>
        <dbReference type="EMBL" id="GKV25993.1"/>
    </source>
</evidence>
<name>A0AAV5KN22_9ROSI</name>
<protein>
    <submittedName>
        <fullName evidence="1">Uncharacterized protein</fullName>
    </submittedName>
</protein>
<dbReference type="EMBL" id="BPVZ01000071">
    <property type="protein sequence ID" value="GKV25993.1"/>
    <property type="molecule type" value="Genomic_DNA"/>
</dbReference>
<sequence>MLDIENLVLKFELLSKNSVGLEPFAFVGPSHKCTASATTPDLGSGA</sequence>
<accession>A0AAV5KN22</accession>
<proteinExistence type="predicted"/>
<comment type="caution">
    <text evidence="1">The sequence shown here is derived from an EMBL/GenBank/DDBJ whole genome shotgun (WGS) entry which is preliminary data.</text>
</comment>
<organism evidence="1 2">
    <name type="scientific">Rubroshorea leprosula</name>
    <dbReference type="NCBI Taxonomy" id="152421"/>
    <lineage>
        <taxon>Eukaryota</taxon>
        <taxon>Viridiplantae</taxon>
        <taxon>Streptophyta</taxon>
        <taxon>Embryophyta</taxon>
        <taxon>Tracheophyta</taxon>
        <taxon>Spermatophyta</taxon>
        <taxon>Magnoliopsida</taxon>
        <taxon>eudicotyledons</taxon>
        <taxon>Gunneridae</taxon>
        <taxon>Pentapetalae</taxon>
        <taxon>rosids</taxon>
        <taxon>malvids</taxon>
        <taxon>Malvales</taxon>
        <taxon>Dipterocarpaceae</taxon>
        <taxon>Rubroshorea</taxon>
    </lineage>
</organism>